<comment type="caution">
    <text evidence="2">The sequence shown here is derived from an EMBL/GenBank/DDBJ whole genome shotgun (WGS) entry which is preliminary data.</text>
</comment>
<dbReference type="RefSeq" id="WP_285738074.1">
    <property type="nucleotide sequence ID" value="NZ_BSSA01000017.1"/>
</dbReference>
<gene>
    <name evidence="2" type="primary">suhB</name>
    <name evidence="2" type="ORF">Kpho02_46690</name>
</gene>
<protein>
    <submittedName>
        <fullName evidence="2">Inositol phosphatase</fullName>
    </submittedName>
</protein>
<dbReference type="Gene3D" id="3.40.190.80">
    <property type="match status" value="1"/>
</dbReference>
<organism evidence="2 3">
    <name type="scientific">Kitasatospora phosalacinea</name>
    <dbReference type="NCBI Taxonomy" id="2065"/>
    <lineage>
        <taxon>Bacteria</taxon>
        <taxon>Bacillati</taxon>
        <taxon>Actinomycetota</taxon>
        <taxon>Actinomycetes</taxon>
        <taxon>Kitasatosporales</taxon>
        <taxon>Streptomycetaceae</taxon>
        <taxon>Kitasatospora</taxon>
    </lineage>
</organism>
<dbReference type="Gene3D" id="3.30.540.10">
    <property type="entry name" value="Fructose-1,6-Bisphosphatase, subunit A, domain 1"/>
    <property type="match status" value="1"/>
</dbReference>
<dbReference type="PANTHER" id="PTHR20854:SF4">
    <property type="entry name" value="INOSITOL-1-MONOPHOSPHATASE-RELATED"/>
    <property type="match status" value="1"/>
</dbReference>
<dbReference type="GO" id="GO:0008934">
    <property type="term" value="F:inositol monophosphate 1-phosphatase activity"/>
    <property type="evidence" value="ECO:0007669"/>
    <property type="project" value="TreeGrafter"/>
</dbReference>
<dbReference type="EMBL" id="BSSA01000017">
    <property type="protein sequence ID" value="GLW72370.1"/>
    <property type="molecule type" value="Genomic_DNA"/>
</dbReference>
<feature type="binding site" evidence="1">
    <location>
        <position position="96"/>
    </location>
    <ligand>
        <name>Mg(2+)</name>
        <dbReference type="ChEBI" id="CHEBI:18420"/>
        <label>1</label>
        <note>catalytic</note>
    </ligand>
</feature>
<dbReference type="AlphaFoldDB" id="A0A9W6Q9I0"/>
<evidence type="ECO:0000313" key="3">
    <source>
        <dbReference type="Proteomes" id="UP001165041"/>
    </source>
</evidence>
<dbReference type="GO" id="GO:0046872">
    <property type="term" value="F:metal ion binding"/>
    <property type="evidence" value="ECO:0007669"/>
    <property type="project" value="UniProtKB-KW"/>
</dbReference>
<dbReference type="GO" id="GO:0007165">
    <property type="term" value="P:signal transduction"/>
    <property type="evidence" value="ECO:0007669"/>
    <property type="project" value="TreeGrafter"/>
</dbReference>
<accession>A0A9W6Q9I0</accession>
<dbReference type="GO" id="GO:0006020">
    <property type="term" value="P:inositol metabolic process"/>
    <property type="evidence" value="ECO:0007669"/>
    <property type="project" value="TreeGrafter"/>
</dbReference>
<keyword evidence="1" id="KW-0460">Magnesium</keyword>
<keyword evidence="1" id="KW-0479">Metal-binding</keyword>
<evidence type="ECO:0000256" key="1">
    <source>
        <dbReference type="PIRSR" id="PIRSR600760-2"/>
    </source>
</evidence>
<dbReference type="InterPro" id="IPR000760">
    <property type="entry name" value="Inositol_monophosphatase-like"/>
</dbReference>
<dbReference type="Proteomes" id="UP001165041">
    <property type="component" value="Unassembled WGS sequence"/>
</dbReference>
<reference evidence="2" key="1">
    <citation type="submission" date="2023-02" db="EMBL/GenBank/DDBJ databases">
        <title>Kitasatospora phosalacinea NBRC 14627.</title>
        <authorList>
            <person name="Ichikawa N."/>
            <person name="Sato H."/>
            <person name="Tonouchi N."/>
        </authorList>
    </citation>
    <scope>NUCLEOTIDE SEQUENCE</scope>
    <source>
        <strain evidence="2">NBRC 14627</strain>
    </source>
</reference>
<proteinExistence type="predicted"/>
<sequence>MQELPNAELLDAELLDAVERAVRDVGRHLAERQGTEPLAAATPAEARAAFDAVDRPAARMLRERLTALRPRAGWLDDEWAREVPGEGEWWLCDATDGAVQYLSALPHWAVTATLLRDGAPVLAVVHAPLLGATHTALLGGGARLNGRRCAPRPRVLATAVVAASHPPQVARDPAARRAAGAALAAVLPHAAAVRNLGPTALQVAQVGSGHLTAFWQYGADPANLLPGALLAAEAGATVSDAQGAPWTPAAASFLAAAPGVHAELVAVLRQV</sequence>
<feature type="binding site" evidence="1">
    <location>
        <position position="93"/>
    </location>
    <ligand>
        <name>Mg(2+)</name>
        <dbReference type="ChEBI" id="CHEBI:18420"/>
        <label>2</label>
    </ligand>
</feature>
<name>A0A9W6Q9I0_9ACTN</name>
<evidence type="ECO:0000313" key="2">
    <source>
        <dbReference type="EMBL" id="GLW72370.1"/>
    </source>
</evidence>
<dbReference type="SUPFAM" id="SSF56655">
    <property type="entry name" value="Carbohydrate phosphatase"/>
    <property type="match status" value="1"/>
</dbReference>
<comment type="cofactor">
    <cofactor evidence="1">
        <name>Mg(2+)</name>
        <dbReference type="ChEBI" id="CHEBI:18420"/>
    </cofactor>
</comment>
<dbReference type="PANTHER" id="PTHR20854">
    <property type="entry name" value="INOSITOL MONOPHOSPHATASE"/>
    <property type="match status" value="1"/>
</dbReference>
<dbReference type="Pfam" id="PF00459">
    <property type="entry name" value="Inositol_P"/>
    <property type="match status" value="1"/>
</dbReference>
<dbReference type="PRINTS" id="PR00377">
    <property type="entry name" value="IMPHPHTASES"/>
</dbReference>